<gene>
    <name evidence="2" type="ORF">NECHADRAFT_83221</name>
</gene>
<feature type="region of interest" description="Disordered" evidence="1">
    <location>
        <begin position="128"/>
        <end position="148"/>
    </location>
</feature>
<sequence>MFFSPLLLLAHSRYYSEALMPEFWVLVRSLENMSRRWAGVTHGDSGYFLNLAGKYALHLRNTYEMCQQDVTYNLTVLDYTENIEQAMSDQSRSQHPRTEDNDDDTRAMSTAISSQKLGRMTSLPIAPQGHVPPTRPQNISTGTSPPVRVTGTVGQPENVDTIWFTAANTDVQELPEDLLAISQALMDQRFAEMDRIITLDDSWFEATEQTADISSLHVPGWNTAEMRFTDLQSDRNGVTGREWGGMQ</sequence>
<feature type="region of interest" description="Disordered" evidence="1">
    <location>
        <begin position="86"/>
        <end position="106"/>
    </location>
</feature>
<protein>
    <submittedName>
        <fullName evidence="2">Uncharacterized protein</fullName>
    </submittedName>
</protein>
<name>C7ZB64_FUSV7</name>
<dbReference type="OrthoDB" id="5082257at2759"/>
<dbReference type="InParanoid" id="C7ZB64"/>
<dbReference type="KEGG" id="nhe:NECHADRAFT_83221"/>
<reference evidence="2 3" key="1">
    <citation type="journal article" date="2009" name="PLoS Genet.">
        <title>The genome of Nectria haematococca: contribution of supernumerary chromosomes to gene expansion.</title>
        <authorList>
            <person name="Coleman J.J."/>
            <person name="Rounsley S.D."/>
            <person name="Rodriguez-Carres M."/>
            <person name="Kuo A."/>
            <person name="Wasmann C.C."/>
            <person name="Grimwood J."/>
            <person name="Schmutz J."/>
            <person name="Taga M."/>
            <person name="White G.J."/>
            <person name="Zhou S."/>
            <person name="Schwartz D.C."/>
            <person name="Freitag M."/>
            <person name="Ma L.J."/>
            <person name="Danchin E.G."/>
            <person name="Henrissat B."/>
            <person name="Coutinho P.M."/>
            <person name="Nelson D.R."/>
            <person name="Straney D."/>
            <person name="Napoli C.A."/>
            <person name="Barker B.M."/>
            <person name="Gribskov M."/>
            <person name="Rep M."/>
            <person name="Kroken S."/>
            <person name="Molnar I."/>
            <person name="Rensing C."/>
            <person name="Kennell J.C."/>
            <person name="Zamora J."/>
            <person name="Farman M.L."/>
            <person name="Selker E.U."/>
            <person name="Salamov A."/>
            <person name="Shapiro H."/>
            <person name="Pangilinan J."/>
            <person name="Lindquist E."/>
            <person name="Lamers C."/>
            <person name="Grigoriev I.V."/>
            <person name="Geiser D.M."/>
            <person name="Covert S.F."/>
            <person name="Temporini E."/>
            <person name="Vanetten H.D."/>
        </authorList>
    </citation>
    <scope>NUCLEOTIDE SEQUENCE [LARGE SCALE GENOMIC DNA]</scope>
    <source>
        <strain evidence="3">ATCC MYA-4622 / CBS 123669 / FGSC 9596 / NRRL 45880 / 77-13-4</strain>
    </source>
</reference>
<keyword evidence="3" id="KW-1185">Reference proteome</keyword>
<dbReference type="Proteomes" id="UP000005206">
    <property type="component" value="Chromosome 7"/>
</dbReference>
<evidence type="ECO:0000256" key="1">
    <source>
        <dbReference type="SAM" id="MobiDB-lite"/>
    </source>
</evidence>
<dbReference type="HOGENOM" id="CLU_1124820_0_0_1"/>
<organism evidence="2 3">
    <name type="scientific">Fusarium vanettenii (strain ATCC MYA-4622 / CBS 123669 / FGSC 9596 / NRRL 45880 / 77-13-4)</name>
    <name type="common">Fusarium solani subsp. pisi</name>
    <dbReference type="NCBI Taxonomy" id="660122"/>
    <lineage>
        <taxon>Eukaryota</taxon>
        <taxon>Fungi</taxon>
        <taxon>Dikarya</taxon>
        <taxon>Ascomycota</taxon>
        <taxon>Pezizomycotina</taxon>
        <taxon>Sordariomycetes</taxon>
        <taxon>Hypocreomycetidae</taxon>
        <taxon>Hypocreales</taxon>
        <taxon>Nectriaceae</taxon>
        <taxon>Fusarium</taxon>
        <taxon>Fusarium solani species complex</taxon>
        <taxon>Fusarium vanettenii</taxon>
    </lineage>
</organism>
<dbReference type="VEuPathDB" id="FungiDB:NECHADRAFT_83221"/>
<evidence type="ECO:0000313" key="3">
    <source>
        <dbReference type="Proteomes" id="UP000005206"/>
    </source>
</evidence>
<proteinExistence type="predicted"/>
<dbReference type="EMBL" id="GG698914">
    <property type="protein sequence ID" value="EEU38880.1"/>
    <property type="molecule type" value="Genomic_DNA"/>
</dbReference>
<dbReference type="GeneID" id="9672770"/>
<dbReference type="RefSeq" id="XP_003044593.1">
    <property type="nucleotide sequence ID" value="XM_003044547.1"/>
</dbReference>
<dbReference type="OMA" id="PPIYANQ"/>
<dbReference type="AlphaFoldDB" id="C7ZB64"/>
<evidence type="ECO:0000313" key="2">
    <source>
        <dbReference type="EMBL" id="EEU38880.1"/>
    </source>
</evidence>
<accession>C7ZB64</accession>